<dbReference type="Pfam" id="PF13349">
    <property type="entry name" value="DUF4097"/>
    <property type="match status" value="1"/>
</dbReference>
<feature type="signal peptide" evidence="1">
    <location>
        <begin position="1"/>
        <end position="31"/>
    </location>
</feature>
<dbReference type="EMBL" id="AKGD01000002">
    <property type="protein sequence ID" value="EIT69805.1"/>
    <property type="molecule type" value="Genomic_DNA"/>
</dbReference>
<comment type="caution">
    <text evidence="3">The sequence shown here is derived from an EMBL/GenBank/DDBJ whole genome shotgun (WGS) entry which is preliminary data.</text>
</comment>
<organism evidence="3 4">
    <name type="scientific">Hydrocarboniphaga effusa AP103</name>
    <dbReference type="NCBI Taxonomy" id="1172194"/>
    <lineage>
        <taxon>Bacteria</taxon>
        <taxon>Pseudomonadati</taxon>
        <taxon>Pseudomonadota</taxon>
        <taxon>Gammaproteobacteria</taxon>
        <taxon>Nevskiales</taxon>
        <taxon>Nevskiaceae</taxon>
        <taxon>Hydrocarboniphaga</taxon>
    </lineage>
</organism>
<protein>
    <recommendedName>
        <fullName evidence="2">DUF4097 domain-containing protein</fullName>
    </recommendedName>
</protein>
<dbReference type="STRING" id="1172194.WQQ_33870"/>
<dbReference type="Gene3D" id="2.160.20.120">
    <property type="match status" value="1"/>
</dbReference>
<feature type="domain" description="DUF4097" evidence="2">
    <location>
        <begin position="77"/>
        <end position="299"/>
    </location>
</feature>
<accession>I8T773</accession>
<dbReference type="OrthoDB" id="7056452at2"/>
<keyword evidence="1" id="KW-0732">Signal</keyword>
<dbReference type="AlphaFoldDB" id="I8T773"/>
<name>I8T773_9GAMM</name>
<reference evidence="3 4" key="1">
    <citation type="journal article" date="2012" name="J. Bacteriol.">
        <title>Genome Sequence of n-Alkane-Degrading Hydrocarboniphaga effusa Strain AP103T (ATCC BAA-332T).</title>
        <authorList>
            <person name="Chang H.K."/>
            <person name="Zylstra G.J."/>
            <person name="Chae J.C."/>
        </authorList>
    </citation>
    <scope>NUCLEOTIDE SEQUENCE [LARGE SCALE GENOMIC DNA]</scope>
    <source>
        <strain evidence="3 4">AP103</strain>
    </source>
</reference>
<evidence type="ECO:0000313" key="3">
    <source>
        <dbReference type="EMBL" id="EIT69805.1"/>
    </source>
</evidence>
<evidence type="ECO:0000256" key="1">
    <source>
        <dbReference type="SAM" id="SignalP"/>
    </source>
</evidence>
<evidence type="ECO:0000259" key="2">
    <source>
        <dbReference type="Pfam" id="PF13349"/>
    </source>
</evidence>
<dbReference type="InterPro" id="IPR025164">
    <property type="entry name" value="Toastrack_DUF4097"/>
</dbReference>
<evidence type="ECO:0000313" key="4">
    <source>
        <dbReference type="Proteomes" id="UP000003704"/>
    </source>
</evidence>
<dbReference type="Proteomes" id="UP000003704">
    <property type="component" value="Unassembled WGS sequence"/>
</dbReference>
<feature type="chain" id="PRO_5003714428" description="DUF4097 domain-containing protein" evidence="1">
    <location>
        <begin position="32"/>
        <end position="301"/>
    </location>
</feature>
<sequence length="301" mass="31475">MFKIPFPHTRSLNPALMLVAAALLSVTSAWAETPIDERHPLDADGQLHVSNVCGLIEVSAWSRNEVQISGTLGDGVDKLDVSGNKNKLEVLVRNPNKRRDVGDTTLTIKVPANAQLQLDGVSSDIVVNGSRGAVTAATVSGDVRLKLESTRLEARTVSGDIDVQAPSRDSKLNTVSGDINARGLSGKLVLETVSGDAEVAGAAAFSELKLKSISGDLELDGEFTADARVSGETLSGDLRMRVPASVSAALNVNTFSGGFNNRIAGAVATSGSKGKREIKLGDGKARVDLSSFSGDVTIENR</sequence>
<keyword evidence="4" id="KW-1185">Reference proteome</keyword>
<dbReference type="RefSeq" id="WP_007186326.1">
    <property type="nucleotide sequence ID" value="NZ_AKGD01000002.1"/>
</dbReference>
<proteinExistence type="predicted"/>
<dbReference type="PATRIC" id="fig|1172194.4.peg.3286"/>
<gene>
    <name evidence="3" type="ORF">WQQ_33870</name>
</gene>